<feature type="region of interest" description="Disordered" evidence="9">
    <location>
        <begin position="144"/>
        <end position="168"/>
    </location>
</feature>
<keyword evidence="7" id="KW-0694">RNA-binding</keyword>
<evidence type="ECO:0000256" key="6">
    <source>
        <dbReference type="ARBA" id="ARBA00022553"/>
    </source>
</evidence>
<dbReference type="Pfam" id="PF04410">
    <property type="entry name" value="Gar1"/>
    <property type="match status" value="1"/>
</dbReference>
<keyword evidence="4" id="KW-0690">Ribosome biogenesis</keyword>
<dbReference type="GO" id="GO:0000493">
    <property type="term" value="P:box H/ACA snoRNP assembly"/>
    <property type="evidence" value="ECO:0000318"/>
    <property type="project" value="GO_Central"/>
</dbReference>
<evidence type="ECO:0000313" key="10">
    <source>
        <dbReference type="EnsemblMetazoa" id="PPA38568.1"/>
    </source>
</evidence>
<dbReference type="EnsemblMetazoa" id="PPA38568.1">
    <property type="protein sequence ID" value="PPA38568.1"/>
    <property type="gene ID" value="WBGene00276937"/>
</dbReference>
<dbReference type="InterPro" id="IPR007504">
    <property type="entry name" value="H/ACA_rnp_Gar1/Naf1"/>
</dbReference>
<evidence type="ECO:0000256" key="9">
    <source>
        <dbReference type="SAM" id="MobiDB-lite"/>
    </source>
</evidence>
<reference evidence="11" key="1">
    <citation type="journal article" date="2008" name="Nat. Genet.">
        <title>The Pristionchus pacificus genome provides a unique perspective on nematode lifestyle and parasitism.</title>
        <authorList>
            <person name="Dieterich C."/>
            <person name="Clifton S.W."/>
            <person name="Schuster L.N."/>
            <person name="Chinwalla A."/>
            <person name="Delehaunty K."/>
            <person name="Dinkelacker I."/>
            <person name="Fulton L."/>
            <person name="Fulton R."/>
            <person name="Godfrey J."/>
            <person name="Minx P."/>
            <person name="Mitreva M."/>
            <person name="Roeseler W."/>
            <person name="Tian H."/>
            <person name="Witte H."/>
            <person name="Yang S.P."/>
            <person name="Wilson R.K."/>
            <person name="Sommer R.J."/>
        </authorList>
    </citation>
    <scope>NUCLEOTIDE SEQUENCE [LARGE SCALE GENOMIC DNA]</scope>
    <source>
        <strain evidence="11">PS312</strain>
    </source>
</reference>
<dbReference type="InterPro" id="IPR038664">
    <property type="entry name" value="Gar1/Naf1_Cbf5-bd_sf"/>
</dbReference>
<keyword evidence="8" id="KW-0539">Nucleus</keyword>
<dbReference type="GO" id="GO:0043489">
    <property type="term" value="P:RNA stabilization"/>
    <property type="evidence" value="ECO:0007669"/>
    <property type="project" value="UniProtKB-ARBA"/>
</dbReference>
<dbReference type="GO" id="GO:0005634">
    <property type="term" value="C:nucleus"/>
    <property type="evidence" value="ECO:0007669"/>
    <property type="project" value="UniProtKB-SubCell"/>
</dbReference>
<dbReference type="InterPro" id="IPR009000">
    <property type="entry name" value="Transl_B-barrel_sf"/>
</dbReference>
<dbReference type="GO" id="GO:0042254">
    <property type="term" value="P:ribosome biogenesis"/>
    <property type="evidence" value="ECO:0000318"/>
    <property type="project" value="GO_Central"/>
</dbReference>
<dbReference type="GO" id="GO:0006364">
    <property type="term" value="P:rRNA processing"/>
    <property type="evidence" value="ECO:0007669"/>
    <property type="project" value="UniProtKB-KW"/>
</dbReference>
<name>A0A2A6CAL7_PRIPA</name>
<feature type="region of interest" description="Disordered" evidence="9">
    <location>
        <begin position="22"/>
        <end position="46"/>
    </location>
</feature>
<keyword evidence="5" id="KW-0698">rRNA processing</keyword>
<comment type="similarity">
    <text evidence="2">Belongs to the NAF1 family.</text>
</comment>
<evidence type="ECO:0000256" key="3">
    <source>
        <dbReference type="ARBA" id="ARBA00021438"/>
    </source>
</evidence>
<gene>
    <name evidence="10" type="primary">WBGene00276937</name>
</gene>
<dbReference type="GO" id="GO:0001522">
    <property type="term" value="P:pseudouridine synthesis"/>
    <property type="evidence" value="ECO:0007669"/>
    <property type="project" value="InterPro"/>
</dbReference>
<feature type="compositionally biased region" description="Polar residues" evidence="9">
    <location>
        <begin position="344"/>
        <end position="353"/>
    </location>
</feature>
<evidence type="ECO:0000256" key="5">
    <source>
        <dbReference type="ARBA" id="ARBA00022552"/>
    </source>
</evidence>
<accession>A0A8R1UTI1</accession>
<dbReference type="PANTHER" id="PTHR31633">
    <property type="entry name" value="H/ACA RIBONUCLEOPROTEIN COMPLEX NON-CORE SUBUNIT NAF1"/>
    <property type="match status" value="1"/>
</dbReference>
<feature type="compositionally biased region" description="Basic residues" evidence="9">
    <location>
        <begin position="327"/>
        <end position="341"/>
    </location>
</feature>
<feature type="compositionally biased region" description="Acidic residues" evidence="9">
    <location>
        <begin position="24"/>
        <end position="38"/>
    </location>
</feature>
<feature type="region of interest" description="Disordered" evidence="9">
    <location>
        <begin position="317"/>
        <end position="385"/>
    </location>
</feature>
<accession>A0A2A6CAL7</accession>
<protein>
    <recommendedName>
        <fullName evidence="3">H/ACA ribonucleoprotein complex non-core subunit NAF1</fullName>
    </recommendedName>
</protein>
<dbReference type="GO" id="GO:0003723">
    <property type="term" value="F:RNA binding"/>
    <property type="evidence" value="ECO:0000318"/>
    <property type="project" value="GO_Central"/>
</dbReference>
<evidence type="ECO:0000256" key="4">
    <source>
        <dbReference type="ARBA" id="ARBA00022517"/>
    </source>
</evidence>
<dbReference type="GO" id="GO:0005732">
    <property type="term" value="C:sno(s)RNA-containing ribonucleoprotein complex"/>
    <property type="evidence" value="ECO:0000318"/>
    <property type="project" value="GO_Central"/>
</dbReference>
<dbReference type="SUPFAM" id="SSF50447">
    <property type="entry name" value="Translation proteins"/>
    <property type="match status" value="1"/>
</dbReference>
<dbReference type="AlphaFoldDB" id="A0A2A6CAL7"/>
<keyword evidence="6" id="KW-0597">Phosphoprotein</keyword>
<evidence type="ECO:0000256" key="1">
    <source>
        <dbReference type="ARBA" id="ARBA00004123"/>
    </source>
</evidence>
<sequence length="385" mass="42922">MEEEASPFQVAPISALASIADYASESELEESKDEEDVIDNNPNDQSIIVEEECSDIIHEQPKPDFEIPVDNVEEENNDVENETAVSSLPIKEEFVGATISNPFAIRQQMDIEDSGTDDELPTLNLSGDDSDAEFDRILAYTAKQRKKDQDRSMGITPSKRTRPEVKTKDLEREYEKLPPIENLSINVQENIPMKRLGSVKHIVDCLVVVEADSGLAIDYDSVIFKEDRSALGQVFDIFGAVRCPSYSIRFNSEKEARKNASEGINVFVAETDEYTKKILTDKMKNEKHVDVVLVLNERGEEEEIFSDDEMEQQAARNYMGGEGGRGRGTRRSRGGRGRRGGGHFNQNKMSWPPNQRGRGGGPSFSSPYAGRGGPPMIDTRYMGGV</sequence>
<dbReference type="FunFam" id="2.40.10.230:FF:000002">
    <property type="entry name" value="H/ACA ribonucleoprotein complex non-core subunit NAF1"/>
    <property type="match status" value="1"/>
</dbReference>
<evidence type="ECO:0000256" key="7">
    <source>
        <dbReference type="ARBA" id="ARBA00022884"/>
    </source>
</evidence>
<evidence type="ECO:0000313" key="11">
    <source>
        <dbReference type="Proteomes" id="UP000005239"/>
    </source>
</evidence>
<dbReference type="Proteomes" id="UP000005239">
    <property type="component" value="Unassembled WGS sequence"/>
</dbReference>
<evidence type="ECO:0000256" key="8">
    <source>
        <dbReference type="ARBA" id="ARBA00023242"/>
    </source>
</evidence>
<evidence type="ECO:0000256" key="2">
    <source>
        <dbReference type="ARBA" id="ARBA00009801"/>
    </source>
</evidence>
<dbReference type="PANTHER" id="PTHR31633:SF1">
    <property type="entry name" value="H_ACA RIBONUCLEOPROTEIN COMPLEX NON-CORE SUBUNIT NAF1"/>
    <property type="match status" value="1"/>
</dbReference>
<proteinExistence type="inferred from homology"/>
<organism evidence="10 11">
    <name type="scientific">Pristionchus pacificus</name>
    <name type="common">Parasitic nematode worm</name>
    <dbReference type="NCBI Taxonomy" id="54126"/>
    <lineage>
        <taxon>Eukaryota</taxon>
        <taxon>Metazoa</taxon>
        <taxon>Ecdysozoa</taxon>
        <taxon>Nematoda</taxon>
        <taxon>Chromadorea</taxon>
        <taxon>Rhabditida</taxon>
        <taxon>Rhabditina</taxon>
        <taxon>Diplogasteromorpha</taxon>
        <taxon>Diplogasteroidea</taxon>
        <taxon>Neodiplogasteridae</taxon>
        <taxon>Pristionchus</taxon>
    </lineage>
</organism>
<dbReference type="Gene3D" id="2.40.10.230">
    <property type="entry name" value="Probable tRNA pseudouridine synthase domain"/>
    <property type="match status" value="1"/>
</dbReference>
<reference evidence="10" key="2">
    <citation type="submission" date="2022-06" db="UniProtKB">
        <authorList>
            <consortium name="EnsemblMetazoa"/>
        </authorList>
    </citation>
    <scope>IDENTIFICATION</scope>
    <source>
        <strain evidence="10">PS312</strain>
    </source>
</reference>
<keyword evidence="11" id="KW-1185">Reference proteome</keyword>
<dbReference type="InterPro" id="IPR040309">
    <property type="entry name" value="Naf1"/>
</dbReference>
<dbReference type="OrthoDB" id="21550at2759"/>
<comment type="subcellular location">
    <subcellularLocation>
        <location evidence="1">Nucleus</location>
    </subcellularLocation>
</comment>